<evidence type="ECO:0000256" key="4">
    <source>
        <dbReference type="ARBA" id="ARBA00022989"/>
    </source>
</evidence>
<dbReference type="Proteomes" id="UP000005203">
    <property type="component" value="Linkage group LG8"/>
</dbReference>
<dbReference type="SUPFAM" id="SSF46689">
    <property type="entry name" value="Homeodomain-like"/>
    <property type="match status" value="2"/>
</dbReference>
<protein>
    <submittedName>
        <fullName evidence="13">DnaJ homolog subfamily C member 1</fullName>
    </submittedName>
</protein>
<dbReference type="Pfam" id="PF00226">
    <property type="entry name" value="DnaJ"/>
    <property type="match status" value="1"/>
</dbReference>
<dbReference type="InterPro" id="IPR018253">
    <property type="entry name" value="DnaJ_domain_CS"/>
</dbReference>
<proteinExistence type="predicted"/>
<evidence type="ECO:0000256" key="5">
    <source>
        <dbReference type="ARBA" id="ARBA00023136"/>
    </source>
</evidence>
<evidence type="ECO:0000313" key="11">
    <source>
        <dbReference type="EnsemblMetazoa" id="XP_624533"/>
    </source>
</evidence>
<evidence type="ECO:0000256" key="8">
    <source>
        <dbReference type="SAM" id="Phobius"/>
    </source>
</evidence>
<dbReference type="SUPFAM" id="SSF46565">
    <property type="entry name" value="Chaperone J-domain"/>
    <property type="match status" value="1"/>
</dbReference>
<feature type="transmembrane region" description="Helical" evidence="8">
    <location>
        <begin position="127"/>
        <end position="150"/>
    </location>
</feature>
<evidence type="ECO:0000256" key="3">
    <source>
        <dbReference type="ARBA" id="ARBA00022729"/>
    </source>
</evidence>
<reference evidence="11" key="1">
    <citation type="submission" date="2021-01" db="UniProtKB">
        <authorList>
            <consortium name="EnsemblMetazoa"/>
        </authorList>
    </citation>
    <scope>IDENTIFICATION</scope>
    <source>
        <strain evidence="11">DH4</strain>
    </source>
</reference>
<dbReference type="CDD" id="cd06257">
    <property type="entry name" value="DnaJ"/>
    <property type="match status" value="1"/>
</dbReference>
<dbReference type="InterPro" id="IPR052606">
    <property type="entry name" value="DnaJ_domain_protein"/>
</dbReference>
<keyword evidence="3" id="KW-0732">Signal</keyword>
<evidence type="ECO:0000256" key="7">
    <source>
        <dbReference type="SAM" id="MobiDB-lite"/>
    </source>
</evidence>
<feature type="domain" description="J" evidence="9">
    <location>
        <begin position="41"/>
        <end position="105"/>
    </location>
</feature>
<dbReference type="OrthoDB" id="1420887at2759"/>
<sequence length="431" mass="50554">MRVSLLLIFRILYFFNIYGIISAWDNDELEVFDVVEEVNQNFYEILGVPQAANASEIKKAFRRLSLQLHPDKNSAEDAEQQFRKLVAVYDILKDPGKRQRYDNVLINGLPNWRSAVYYYRHVRKMGLLELGIILFLLITIGQYVVAWAAYFEKRYTYEQVLGSKLQKMQKKNKKGKMDVPDLADILEKIPTPTIWNTLPFQFPRWIIAFTLSIPDIVRVMYGVLEERKRRKKQEEEETLVQENEQIESEFTSRTRKRRTGFTPQERSGNDVKELFKKDQTNHIYQKPTLSGGLWTDDDILELIKLVKKYPSGTSERWDKIADAMNRTVFEVTHMAKKIKDEGLKPGTSVEETVVEERSKKTKTRAEIVDNISEWSQQQQRALEAALIKYPKGTSTDRWEKIANCVEGKSKDECQTRYRQLVELVKKKQHIQ</sequence>
<dbReference type="SMART" id="SM00717">
    <property type="entry name" value="SANT"/>
    <property type="match status" value="2"/>
</dbReference>
<dbReference type="PROSITE" id="PS50076">
    <property type="entry name" value="DNAJ_2"/>
    <property type="match status" value="1"/>
</dbReference>
<evidence type="ECO:0000256" key="6">
    <source>
        <dbReference type="ARBA" id="ARBA00037847"/>
    </source>
</evidence>
<feature type="domain" description="Myb-like" evidence="10">
    <location>
        <begin position="286"/>
        <end position="327"/>
    </location>
</feature>
<dbReference type="GO" id="GO:0012505">
    <property type="term" value="C:endomembrane system"/>
    <property type="evidence" value="ECO:0007669"/>
    <property type="project" value="UniProtKB-SubCell"/>
</dbReference>
<evidence type="ECO:0000256" key="2">
    <source>
        <dbReference type="ARBA" id="ARBA00022692"/>
    </source>
</evidence>
<accession>A0A7M7TFZ9</accession>
<dbReference type="SMR" id="A0A7M7TFZ9"/>
<feature type="compositionally biased region" description="Acidic residues" evidence="7">
    <location>
        <begin position="235"/>
        <end position="247"/>
    </location>
</feature>
<dbReference type="InterPro" id="IPR001005">
    <property type="entry name" value="SANT/Myb"/>
</dbReference>
<dbReference type="AlphaFoldDB" id="A0A7M7TFZ9"/>
<dbReference type="PROSITE" id="PS00636">
    <property type="entry name" value="DNAJ_1"/>
    <property type="match status" value="1"/>
</dbReference>
<name>A0A7M7TFZ9_APIME</name>
<dbReference type="InterPro" id="IPR036869">
    <property type="entry name" value="J_dom_sf"/>
</dbReference>
<dbReference type="InterPro" id="IPR001623">
    <property type="entry name" value="DnaJ_domain"/>
</dbReference>
<dbReference type="Gene3D" id="1.10.10.60">
    <property type="entry name" value="Homeodomain-like"/>
    <property type="match status" value="2"/>
</dbReference>
<feature type="domain" description="Myb-like" evidence="10">
    <location>
        <begin position="372"/>
        <end position="421"/>
    </location>
</feature>
<evidence type="ECO:0000313" key="12">
    <source>
        <dbReference type="Proteomes" id="UP000005203"/>
    </source>
</evidence>
<dbReference type="Pfam" id="PF23082">
    <property type="entry name" value="Myb_DNA-binding_2"/>
    <property type="match status" value="2"/>
</dbReference>
<gene>
    <name evidence="11" type="primary">552151</name>
    <name evidence="13" type="synonym">LOC552151</name>
</gene>
<feature type="region of interest" description="Disordered" evidence="7">
    <location>
        <begin position="232"/>
        <end position="272"/>
    </location>
</feature>
<dbReference type="RefSeq" id="XP_624533.1">
    <property type="nucleotide sequence ID" value="XM_624530.5"/>
</dbReference>
<keyword evidence="2 8" id="KW-0812">Transmembrane</keyword>
<evidence type="ECO:0000259" key="10">
    <source>
        <dbReference type="PROSITE" id="PS50090"/>
    </source>
</evidence>
<evidence type="ECO:0000259" key="9">
    <source>
        <dbReference type="PROSITE" id="PS50076"/>
    </source>
</evidence>
<dbReference type="Gene3D" id="1.10.287.110">
    <property type="entry name" value="DnaJ domain"/>
    <property type="match status" value="1"/>
</dbReference>
<accession>A0A8B9B6M3</accession>
<dbReference type="InterPro" id="IPR009057">
    <property type="entry name" value="Homeodomain-like_sf"/>
</dbReference>
<keyword evidence="4 8" id="KW-1133">Transmembrane helix</keyword>
<keyword evidence="5 8" id="KW-0472">Membrane</keyword>
<comment type="subcellular location">
    <subcellularLocation>
        <location evidence="6">Endomembrane system</location>
        <topology evidence="6">Single-pass membrane protein</topology>
    </subcellularLocation>
    <subcellularLocation>
        <location evidence="1">Nucleus</location>
    </subcellularLocation>
</comment>
<dbReference type="GeneID" id="552151"/>
<reference evidence="13" key="2">
    <citation type="submission" date="2025-04" db="UniProtKB">
        <authorList>
            <consortium name="RefSeq"/>
        </authorList>
    </citation>
    <scope>IDENTIFICATION</scope>
    <source>
        <strain evidence="13">DH4</strain>
        <tissue evidence="13">Whole body</tissue>
    </source>
</reference>
<keyword evidence="12" id="KW-1185">Reference proteome</keyword>
<evidence type="ECO:0000313" key="13">
    <source>
        <dbReference type="RefSeq" id="XP_624533.1"/>
    </source>
</evidence>
<dbReference type="OMA" id="AAYWERK"/>
<dbReference type="PRINTS" id="PR00625">
    <property type="entry name" value="JDOMAIN"/>
</dbReference>
<dbReference type="PANTHER" id="PTHR44653:SF2">
    <property type="entry name" value="DNAJ HOMOLOG SUBFAMILY C MEMBER 1"/>
    <property type="match status" value="1"/>
</dbReference>
<evidence type="ECO:0000256" key="1">
    <source>
        <dbReference type="ARBA" id="ARBA00004123"/>
    </source>
</evidence>
<dbReference type="EnsemblMetazoa" id="XM_624530">
    <property type="protein sequence ID" value="XP_624533"/>
    <property type="gene ID" value="LOC552151"/>
</dbReference>
<dbReference type="GO" id="GO:0005634">
    <property type="term" value="C:nucleus"/>
    <property type="evidence" value="ECO:0007669"/>
    <property type="project" value="UniProtKB-SubCell"/>
</dbReference>
<organism evidence="11">
    <name type="scientific">Apis mellifera</name>
    <name type="common">Honeybee</name>
    <dbReference type="NCBI Taxonomy" id="7460"/>
    <lineage>
        <taxon>Eukaryota</taxon>
        <taxon>Metazoa</taxon>
        <taxon>Ecdysozoa</taxon>
        <taxon>Arthropoda</taxon>
        <taxon>Hexapoda</taxon>
        <taxon>Insecta</taxon>
        <taxon>Pterygota</taxon>
        <taxon>Neoptera</taxon>
        <taxon>Endopterygota</taxon>
        <taxon>Hymenoptera</taxon>
        <taxon>Apocrita</taxon>
        <taxon>Aculeata</taxon>
        <taxon>Apoidea</taxon>
        <taxon>Anthophila</taxon>
        <taxon>Apidae</taxon>
        <taxon>Apis</taxon>
    </lineage>
</organism>
<dbReference type="SMART" id="SM00271">
    <property type="entry name" value="DnaJ"/>
    <property type="match status" value="1"/>
</dbReference>
<dbReference type="KEGG" id="ame:552151"/>
<dbReference type="CDD" id="cd00167">
    <property type="entry name" value="SANT"/>
    <property type="match status" value="2"/>
</dbReference>
<dbReference type="PANTHER" id="PTHR44653">
    <property type="entry name" value="DNAJ HOMOLOG SUBFAMILY C MEMBER 1"/>
    <property type="match status" value="1"/>
</dbReference>
<dbReference type="PROSITE" id="PS50090">
    <property type="entry name" value="MYB_LIKE"/>
    <property type="match status" value="2"/>
</dbReference>